<dbReference type="EMBL" id="JACHGJ010000004">
    <property type="protein sequence ID" value="MBB6480675.1"/>
    <property type="molecule type" value="Genomic_DNA"/>
</dbReference>
<evidence type="ECO:0000256" key="2">
    <source>
        <dbReference type="ARBA" id="ARBA00012438"/>
    </source>
</evidence>
<feature type="domain" description="Response regulatory" evidence="5">
    <location>
        <begin position="447"/>
        <end position="565"/>
    </location>
</feature>
<dbReference type="PRINTS" id="PR00344">
    <property type="entry name" value="BCTRLSENSOR"/>
</dbReference>
<dbReference type="Gene3D" id="3.40.50.2300">
    <property type="match status" value="1"/>
</dbReference>
<dbReference type="InterPro" id="IPR005467">
    <property type="entry name" value="His_kinase_dom"/>
</dbReference>
<dbReference type="InterPro" id="IPR036890">
    <property type="entry name" value="HATPase_C_sf"/>
</dbReference>
<feature type="domain" description="Histidine kinase" evidence="4">
    <location>
        <begin position="164"/>
        <end position="363"/>
    </location>
</feature>
<proteinExistence type="predicted"/>
<gene>
    <name evidence="6" type="ORF">HNR50_002348</name>
</gene>
<evidence type="ECO:0000256" key="3">
    <source>
        <dbReference type="PROSITE-ProRule" id="PRU00169"/>
    </source>
</evidence>
<dbReference type="GO" id="GO:0000155">
    <property type="term" value="F:phosphorelay sensor kinase activity"/>
    <property type="evidence" value="ECO:0007669"/>
    <property type="project" value="TreeGrafter"/>
</dbReference>
<dbReference type="InterPro" id="IPR004358">
    <property type="entry name" value="Sig_transdc_His_kin-like_C"/>
</dbReference>
<protein>
    <recommendedName>
        <fullName evidence="2">histidine kinase</fullName>
        <ecNumber evidence="2">2.7.13.3</ecNumber>
    </recommendedName>
</protein>
<keyword evidence="3" id="KW-0597">Phosphoprotein</keyword>
<dbReference type="InterPro" id="IPR011006">
    <property type="entry name" value="CheY-like_superfamily"/>
</dbReference>
<dbReference type="SMART" id="SM00448">
    <property type="entry name" value="REC"/>
    <property type="match status" value="1"/>
</dbReference>
<dbReference type="InterPro" id="IPR003594">
    <property type="entry name" value="HATPase_dom"/>
</dbReference>
<dbReference type="PROSITE" id="PS50110">
    <property type="entry name" value="RESPONSE_REGULATORY"/>
    <property type="match status" value="1"/>
</dbReference>
<reference evidence="6 7" key="1">
    <citation type="submission" date="2020-08" db="EMBL/GenBank/DDBJ databases">
        <title>Genomic Encyclopedia of Type Strains, Phase IV (KMG-IV): sequencing the most valuable type-strain genomes for metagenomic binning, comparative biology and taxonomic classification.</title>
        <authorList>
            <person name="Goeker M."/>
        </authorList>
    </citation>
    <scope>NUCLEOTIDE SEQUENCE [LARGE SCALE GENOMIC DNA]</scope>
    <source>
        <strain evidence="6 7">DSM 2461</strain>
    </source>
</reference>
<dbReference type="SUPFAM" id="SSF55874">
    <property type="entry name" value="ATPase domain of HSP90 chaperone/DNA topoisomerase II/histidine kinase"/>
    <property type="match status" value="1"/>
</dbReference>
<keyword evidence="6" id="KW-0808">Transferase</keyword>
<dbReference type="PROSITE" id="PS50109">
    <property type="entry name" value="HIS_KIN"/>
    <property type="match status" value="1"/>
</dbReference>
<dbReference type="PANTHER" id="PTHR45569:SF1">
    <property type="entry name" value="SENSOR PROTEIN KDPD"/>
    <property type="match status" value="1"/>
</dbReference>
<comment type="catalytic activity">
    <reaction evidence="1">
        <text>ATP + protein L-histidine = ADP + protein N-phospho-L-histidine.</text>
        <dbReference type="EC" id="2.7.13.3"/>
    </reaction>
</comment>
<dbReference type="CDD" id="cd00075">
    <property type="entry name" value="HATPase"/>
    <property type="match status" value="1"/>
</dbReference>
<dbReference type="InterPro" id="IPR052023">
    <property type="entry name" value="Histidine_kinase_KdpD"/>
</dbReference>
<accession>A0A841R9U9</accession>
<evidence type="ECO:0000259" key="5">
    <source>
        <dbReference type="PROSITE" id="PS50110"/>
    </source>
</evidence>
<dbReference type="SMART" id="SM00387">
    <property type="entry name" value="HATPase_c"/>
    <property type="match status" value="1"/>
</dbReference>
<sequence>MIFTRHLLEEQERGYLLGLMGFNGPPFIRWSFELGRRLYSRDFPLHLYKTYSEALNEAELLLASSRSDSKISHDNDFSDPDVEKLFYYISAMSWDLDSNTMPSLEIDEQSPYRKIYEALALVKSDFNHILEKQRETEKAIETKVQERTRQLRDQQTKLETSLDLLSHDTKNHFISLKYDADQVEDANLKNSMEESICEIEELISEATGIMSSKKRITSLPEILETIRVTEKRVPLQAHDRIRVEYKSPEFLYVQTTALLKNALSNLIENALKYTGTGNEVRIFCERNKKVQIHIIDFGSGIPDAEKEKILEKFYRRELNEEIEGTGRGLWITNNIIRQEGGTLTISDNPRGGAVFSISLPPYQVEDFQGMLKELSEWFESPLDSIRSRAETYRTLYQLQGREDVEDLDSAVFTSLLSEIRKERKEEKQAHMARKLDHLKNRNPEGKSIIIADDSLYVQYYLSRYFTELGLNVIDYVDNGESAVISYRKRKPDYISLDNNMNVMTGPEAAEQIYAYDKDCRVIFITALGDSSLFREALKEKLASCRYRILTKPIYKKDIEVLLDEF</sequence>
<organism evidence="6 7">
    <name type="scientific">Spirochaeta isovalerica</name>
    <dbReference type="NCBI Taxonomy" id="150"/>
    <lineage>
        <taxon>Bacteria</taxon>
        <taxon>Pseudomonadati</taxon>
        <taxon>Spirochaetota</taxon>
        <taxon>Spirochaetia</taxon>
        <taxon>Spirochaetales</taxon>
        <taxon>Spirochaetaceae</taxon>
        <taxon>Spirochaeta</taxon>
    </lineage>
</organism>
<dbReference type="RefSeq" id="WP_184746944.1">
    <property type="nucleotide sequence ID" value="NZ_JACHGJ010000004.1"/>
</dbReference>
<dbReference type="EC" id="2.7.13.3" evidence="2"/>
<dbReference type="InterPro" id="IPR001789">
    <property type="entry name" value="Sig_transdc_resp-reg_receiver"/>
</dbReference>
<dbReference type="Pfam" id="PF00072">
    <property type="entry name" value="Response_reg"/>
    <property type="match status" value="1"/>
</dbReference>
<dbReference type="AlphaFoldDB" id="A0A841R9U9"/>
<dbReference type="SUPFAM" id="SSF52172">
    <property type="entry name" value="CheY-like"/>
    <property type="match status" value="1"/>
</dbReference>
<dbReference type="GO" id="GO:0005886">
    <property type="term" value="C:plasma membrane"/>
    <property type="evidence" value="ECO:0007669"/>
    <property type="project" value="TreeGrafter"/>
</dbReference>
<dbReference type="PANTHER" id="PTHR45569">
    <property type="entry name" value="SENSOR PROTEIN KDPD"/>
    <property type="match status" value="1"/>
</dbReference>
<evidence type="ECO:0000259" key="4">
    <source>
        <dbReference type="PROSITE" id="PS50109"/>
    </source>
</evidence>
<dbReference type="Proteomes" id="UP000587760">
    <property type="component" value="Unassembled WGS sequence"/>
</dbReference>
<evidence type="ECO:0000313" key="7">
    <source>
        <dbReference type="Proteomes" id="UP000587760"/>
    </source>
</evidence>
<feature type="modified residue" description="4-aspartylphosphate" evidence="3">
    <location>
        <position position="497"/>
    </location>
</feature>
<dbReference type="Gene3D" id="3.30.565.10">
    <property type="entry name" value="Histidine kinase-like ATPase, C-terminal domain"/>
    <property type="match status" value="1"/>
</dbReference>
<keyword evidence="7" id="KW-1185">Reference proteome</keyword>
<keyword evidence="6" id="KW-0418">Kinase</keyword>
<evidence type="ECO:0000256" key="1">
    <source>
        <dbReference type="ARBA" id="ARBA00000085"/>
    </source>
</evidence>
<comment type="caution">
    <text evidence="6">The sequence shown here is derived from an EMBL/GenBank/DDBJ whole genome shotgun (WGS) entry which is preliminary data.</text>
</comment>
<name>A0A841R9U9_9SPIO</name>
<evidence type="ECO:0000313" key="6">
    <source>
        <dbReference type="EMBL" id="MBB6480675.1"/>
    </source>
</evidence>
<dbReference type="Pfam" id="PF02518">
    <property type="entry name" value="HATPase_c"/>
    <property type="match status" value="1"/>
</dbReference>